<feature type="domain" description="TRAM" evidence="10">
    <location>
        <begin position="403"/>
        <end position="465"/>
    </location>
</feature>
<dbReference type="InterPro" id="IPR002792">
    <property type="entry name" value="TRAM_dom"/>
</dbReference>
<dbReference type="PANTHER" id="PTHR43020">
    <property type="entry name" value="CDK5 REGULATORY SUBUNIT-ASSOCIATED PROTEIN 1"/>
    <property type="match status" value="1"/>
</dbReference>
<keyword evidence="14" id="KW-1185">Reference proteome</keyword>
<dbReference type="PROSITE" id="PS50926">
    <property type="entry name" value="TRAM"/>
    <property type="match status" value="1"/>
</dbReference>
<dbReference type="SFLD" id="SFLDG01061">
    <property type="entry name" value="methylthiotransferase"/>
    <property type="match status" value="1"/>
</dbReference>
<dbReference type="NCBIfam" id="TIGR00089">
    <property type="entry name" value="MiaB/RimO family radical SAM methylthiotransferase"/>
    <property type="match status" value="1"/>
</dbReference>
<evidence type="ECO:0000313" key="14">
    <source>
        <dbReference type="Proteomes" id="UP001156882"/>
    </source>
</evidence>
<dbReference type="CDD" id="cd01335">
    <property type="entry name" value="Radical_SAM"/>
    <property type="match status" value="1"/>
</dbReference>
<accession>A0ABQ6CDS0</accession>
<reference evidence="14" key="1">
    <citation type="journal article" date="2019" name="Int. J. Syst. Evol. Microbiol.">
        <title>The Global Catalogue of Microorganisms (GCM) 10K type strain sequencing project: providing services to taxonomists for standard genome sequencing and annotation.</title>
        <authorList>
            <consortium name="The Broad Institute Genomics Platform"/>
            <consortium name="The Broad Institute Genome Sequencing Center for Infectious Disease"/>
            <person name="Wu L."/>
            <person name="Ma J."/>
        </authorList>
    </citation>
    <scope>NUCLEOTIDE SEQUENCE [LARGE SCALE GENOMIC DNA]</scope>
    <source>
        <strain evidence="14">NBRC 101365</strain>
    </source>
</reference>
<keyword evidence="2 9" id="KW-0004">4Fe-4S</keyword>
<evidence type="ECO:0000256" key="6">
    <source>
        <dbReference type="ARBA" id="ARBA00023004"/>
    </source>
</evidence>
<feature type="binding site" evidence="9">
    <location>
        <position position="189"/>
    </location>
    <ligand>
        <name>[4Fe-4S] cluster</name>
        <dbReference type="ChEBI" id="CHEBI:49883"/>
        <label>2</label>
        <note>4Fe-4S-S-AdoMet</note>
    </ligand>
</feature>
<keyword evidence="5 9" id="KW-0479">Metal-binding</keyword>
<gene>
    <name evidence="9 13" type="primary">miaB</name>
    <name evidence="13" type="ORF">GCM10007874_14350</name>
</gene>
<evidence type="ECO:0000259" key="11">
    <source>
        <dbReference type="PROSITE" id="PS51449"/>
    </source>
</evidence>
<dbReference type="SFLD" id="SFLDG01082">
    <property type="entry name" value="B12-binding_domain_containing"/>
    <property type="match status" value="1"/>
</dbReference>
<dbReference type="InterPro" id="IPR023404">
    <property type="entry name" value="rSAM_horseshoe"/>
</dbReference>
<comment type="subcellular location">
    <subcellularLocation>
        <location evidence="9">Cytoplasm</location>
    </subcellularLocation>
</comment>
<keyword evidence="3 9" id="KW-0808">Transferase</keyword>
<dbReference type="EC" id="2.8.4.3" evidence="8 9"/>
<feature type="binding site" evidence="9">
    <location>
        <position position="104"/>
    </location>
    <ligand>
        <name>[4Fe-4S] cluster</name>
        <dbReference type="ChEBI" id="CHEBI:49883"/>
        <label>1</label>
    </ligand>
</feature>
<dbReference type="SUPFAM" id="SSF102114">
    <property type="entry name" value="Radical SAM enzymes"/>
    <property type="match status" value="1"/>
</dbReference>
<dbReference type="Pfam" id="PF00919">
    <property type="entry name" value="UPF0004"/>
    <property type="match status" value="1"/>
</dbReference>
<evidence type="ECO:0000259" key="10">
    <source>
        <dbReference type="PROSITE" id="PS50926"/>
    </source>
</evidence>
<organism evidence="13 14">
    <name type="scientific">Labrys miyagiensis</name>
    <dbReference type="NCBI Taxonomy" id="346912"/>
    <lineage>
        <taxon>Bacteria</taxon>
        <taxon>Pseudomonadati</taxon>
        <taxon>Pseudomonadota</taxon>
        <taxon>Alphaproteobacteria</taxon>
        <taxon>Hyphomicrobiales</taxon>
        <taxon>Xanthobacteraceae</taxon>
        <taxon>Labrys</taxon>
    </lineage>
</organism>
<evidence type="ECO:0000256" key="8">
    <source>
        <dbReference type="ARBA" id="ARBA00033765"/>
    </source>
</evidence>
<evidence type="ECO:0000256" key="5">
    <source>
        <dbReference type="ARBA" id="ARBA00022723"/>
    </source>
</evidence>
<dbReference type="PROSITE" id="PS51449">
    <property type="entry name" value="MTTASE_N"/>
    <property type="match status" value="1"/>
</dbReference>
<comment type="subunit">
    <text evidence="9">Monomer.</text>
</comment>
<evidence type="ECO:0000256" key="7">
    <source>
        <dbReference type="ARBA" id="ARBA00023014"/>
    </source>
</evidence>
<dbReference type="Proteomes" id="UP001156882">
    <property type="component" value="Unassembled WGS sequence"/>
</dbReference>
<dbReference type="Pfam" id="PF01938">
    <property type="entry name" value="TRAM"/>
    <property type="match status" value="1"/>
</dbReference>
<keyword evidence="4 9" id="KW-0949">S-adenosyl-L-methionine</keyword>
<evidence type="ECO:0000256" key="1">
    <source>
        <dbReference type="ARBA" id="ARBA00003234"/>
    </source>
</evidence>
<dbReference type="InterPro" id="IPR005839">
    <property type="entry name" value="Methylthiotransferase"/>
</dbReference>
<evidence type="ECO:0000256" key="9">
    <source>
        <dbReference type="HAMAP-Rule" id="MF_01864"/>
    </source>
</evidence>
<dbReference type="InterPro" id="IPR038135">
    <property type="entry name" value="Methylthiotransferase_N_sf"/>
</dbReference>
<dbReference type="PROSITE" id="PS01278">
    <property type="entry name" value="MTTASE_RADICAL"/>
    <property type="match status" value="1"/>
</dbReference>
<keyword evidence="9" id="KW-0963">Cytoplasm</keyword>
<feature type="binding site" evidence="9">
    <location>
        <position position="186"/>
    </location>
    <ligand>
        <name>[4Fe-4S] cluster</name>
        <dbReference type="ChEBI" id="CHEBI:49883"/>
        <label>2</label>
        <note>4Fe-4S-S-AdoMet</note>
    </ligand>
</feature>
<feature type="domain" description="Radical SAM core" evidence="12">
    <location>
        <begin position="168"/>
        <end position="400"/>
    </location>
</feature>
<comment type="cofactor">
    <cofactor evidence="9">
        <name>[4Fe-4S] cluster</name>
        <dbReference type="ChEBI" id="CHEBI:49883"/>
    </cofactor>
    <text evidence="9">Binds 2 [4Fe-4S] clusters. One cluster is coordinated with 3 cysteines and an exchangeable S-adenosyl-L-methionine.</text>
</comment>
<keyword evidence="7 9" id="KW-0411">Iron-sulfur</keyword>
<sequence length="487" mass="53453">MIPDETKTERPALPQGDTGTKTVFIKSYGCQMNVYDSQRMADTLAPAGYVETSSPEGADLVILNTCHIREKAAEKVYSEIGRLRVARDERRRAGGDMQIAVAGCVAQAEGAEILRRAPAVDLVVGPQTYHRLPDLIAKARGAKKPVDTDFPVEDKFQVLPAPRREKTLARGPSAFVTVQEGCDKFCTFCVVPYTRGAETSRPVASIVAEVERLAEAGVREISLLGQNVNAYHGEGPDGRIWTLGELLHRLARIEPVTRLRYTTSHPRDMDDSLIEAHRDLPALMPYLHLPVQSGSDRILDVMNRKHTSAEYLRLIETIRHARPDMAFSSDFIVGFPGETDADFEATLRLIEDVSYVSAYSFKYSPRPGTPGAGMADQVDEAVKAERLARLQALTEGQQKAFNQASIARTMDVLFDRKGKHPGQIAGRSPYLQAVQVDADESLIGTVAPVEITTTGAWSLHGILAGSSPKPRLTGWNPIPTRESLLEL</sequence>
<evidence type="ECO:0000256" key="4">
    <source>
        <dbReference type="ARBA" id="ARBA00022691"/>
    </source>
</evidence>
<feature type="domain" description="MTTase N-terminal" evidence="11">
    <location>
        <begin position="21"/>
        <end position="141"/>
    </location>
</feature>
<protein>
    <recommendedName>
        <fullName evidence="8 9">tRNA-2-methylthio-N(6)-dimethylallyladenosine synthase</fullName>
        <ecNumber evidence="8 9">2.8.4.3</ecNumber>
    </recommendedName>
    <alternativeName>
        <fullName evidence="9">(Dimethylallyl)adenosine tRNA methylthiotransferase MiaB</fullName>
    </alternativeName>
    <alternativeName>
        <fullName evidence="9">tRNA-i(6)A37 methylthiotransferase</fullName>
    </alternativeName>
</protein>
<keyword evidence="9" id="KW-0819">tRNA processing</keyword>
<dbReference type="Gene3D" id="3.80.30.20">
    <property type="entry name" value="tm_1862 like domain"/>
    <property type="match status" value="1"/>
</dbReference>
<evidence type="ECO:0000256" key="3">
    <source>
        <dbReference type="ARBA" id="ARBA00022679"/>
    </source>
</evidence>
<dbReference type="Gene3D" id="3.40.50.12160">
    <property type="entry name" value="Methylthiotransferase, N-terminal domain"/>
    <property type="match status" value="1"/>
</dbReference>
<name>A0ABQ6CDS0_9HYPH</name>
<dbReference type="NCBIfam" id="TIGR01574">
    <property type="entry name" value="miaB-methiolase"/>
    <property type="match status" value="1"/>
</dbReference>
<dbReference type="EMBL" id="BSPC01000011">
    <property type="protein sequence ID" value="GLS18418.1"/>
    <property type="molecule type" value="Genomic_DNA"/>
</dbReference>
<dbReference type="HAMAP" id="MF_01864">
    <property type="entry name" value="tRNA_metthiotr_MiaB"/>
    <property type="match status" value="1"/>
</dbReference>
<evidence type="ECO:0000259" key="12">
    <source>
        <dbReference type="PROSITE" id="PS51918"/>
    </source>
</evidence>
<comment type="function">
    <text evidence="1 9">Catalyzes the methylthiolation of N6-(dimethylallyl)adenosine (i(6)A), leading to the formation of 2-methylthio-N6-(dimethylallyl)adenosine (ms(2)i(6)A) at position 37 in tRNAs that read codons beginning with uridine.</text>
</comment>
<feature type="binding site" evidence="9">
    <location>
        <position position="66"/>
    </location>
    <ligand>
        <name>[4Fe-4S] cluster</name>
        <dbReference type="ChEBI" id="CHEBI:49883"/>
        <label>1</label>
    </ligand>
</feature>
<feature type="binding site" evidence="9">
    <location>
        <position position="30"/>
    </location>
    <ligand>
        <name>[4Fe-4S] cluster</name>
        <dbReference type="ChEBI" id="CHEBI:49883"/>
        <label>1</label>
    </ligand>
</feature>
<feature type="binding site" evidence="9">
    <location>
        <position position="182"/>
    </location>
    <ligand>
        <name>[4Fe-4S] cluster</name>
        <dbReference type="ChEBI" id="CHEBI:49883"/>
        <label>2</label>
        <note>4Fe-4S-S-AdoMet</note>
    </ligand>
</feature>
<dbReference type="InterPro" id="IPR006638">
    <property type="entry name" value="Elp3/MiaA/NifB-like_rSAM"/>
</dbReference>
<dbReference type="SMART" id="SM00729">
    <property type="entry name" value="Elp3"/>
    <property type="match status" value="1"/>
</dbReference>
<dbReference type="InterPro" id="IPR013848">
    <property type="entry name" value="Methylthiotransferase_N"/>
</dbReference>
<evidence type="ECO:0000313" key="13">
    <source>
        <dbReference type="EMBL" id="GLS18418.1"/>
    </source>
</evidence>
<dbReference type="SFLD" id="SFLDF00273">
    <property type="entry name" value="(dimethylallyl)adenosine_tRNA"/>
    <property type="match status" value="1"/>
</dbReference>
<dbReference type="InterPro" id="IPR020612">
    <property type="entry name" value="Methylthiotransferase_CS"/>
</dbReference>
<evidence type="ECO:0000256" key="2">
    <source>
        <dbReference type="ARBA" id="ARBA00022485"/>
    </source>
</evidence>
<dbReference type="PANTHER" id="PTHR43020:SF2">
    <property type="entry name" value="MITOCHONDRIAL TRNA METHYLTHIOTRANSFERASE CDK5RAP1"/>
    <property type="match status" value="1"/>
</dbReference>
<comment type="caution">
    <text evidence="13">The sequence shown here is derived from an EMBL/GenBank/DDBJ whole genome shotgun (WGS) entry which is preliminary data.</text>
</comment>
<dbReference type="SFLD" id="SFLDS00029">
    <property type="entry name" value="Radical_SAM"/>
    <property type="match status" value="1"/>
</dbReference>
<dbReference type="InterPro" id="IPR058240">
    <property type="entry name" value="rSAM_sf"/>
</dbReference>
<dbReference type="Pfam" id="PF04055">
    <property type="entry name" value="Radical_SAM"/>
    <property type="match status" value="1"/>
</dbReference>
<dbReference type="InterPro" id="IPR007197">
    <property type="entry name" value="rSAM"/>
</dbReference>
<comment type="similarity">
    <text evidence="9">Belongs to the methylthiotransferase family. MiaB subfamily.</text>
</comment>
<dbReference type="InterPro" id="IPR006463">
    <property type="entry name" value="MiaB_methiolase"/>
</dbReference>
<comment type="catalytic activity">
    <reaction evidence="9">
        <text>N(6)-dimethylallyladenosine(37) in tRNA + (sulfur carrier)-SH + AH2 + 2 S-adenosyl-L-methionine = 2-methylsulfanyl-N(6)-dimethylallyladenosine(37) in tRNA + (sulfur carrier)-H + 5'-deoxyadenosine + L-methionine + A + S-adenosyl-L-homocysteine + 2 H(+)</text>
        <dbReference type="Rhea" id="RHEA:37067"/>
        <dbReference type="Rhea" id="RHEA-COMP:10375"/>
        <dbReference type="Rhea" id="RHEA-COMP:10376"/>
        <dbReference type="Rhea" id="RHEA-COMP:14737"/>
        <dbReference type="Rhea" id="RHEA-COMP:14739"/>
        <dbReference type="ChEBI" id="CHEBI:13193"/>
        <dbReference type="ChEBI" id="CHEBI:15378"/>
        <dbReference type="ChEBI" id="CHEBI:17319"/>
        <dbReference type="ChEBI" id="CHEBI:17499"/>
        <dbReference type="ChEBI" id="CHEBI:29917"/>
        <dbReference type="ChEBI" id="CHEBI:57844"/>
        <dbReference type="ChEBI" id="CHEBI:57856"/>
        <dbReference type="ChEBI" id="CHEBI:59789"/>
        <dbReference type="ChEBI" id="CHEBI:64428"/>
        <dbReference type="ChEBI" id="CHEBI:74415"/>
        <dbReference type="ChEBI" id="CHEBI:74417"/>
        <dbReference type="EC" id="2.8.4.3"/>
    </reaction>
</comment>
<keyword evidence="6 9" id="KW-0408">Iron</keyword>
<proteinExistence type="inferred from homology"/>
<dbReference type="PROSITE" id="PS51918">
    <property type="entry name" value="RADICAL_SAM"/>
    <property type="match status" value="1"/>
</dbReference>